<accession>A0ABQ6NVL6</accession>
<sequence>MKKHISFRLRKELDADLIGMEINEDELPDLCRNGLRLMLGIRTVKSMEIQERPLFIPAPAQHQEPTRAHGGQKEKTTQPQTRPVVFMPKNRTN</sequence>
<gene>
    <name evidence="2" type="ORF">PghCCS26_62610</name>
</gene>
<evidence type="ECO:0000313" key="2">
    <source>
        <dbReference type="EMBL" id="GMK49131.1"/>
    </source>
</evidence>
<proteinExistence type="predicted"/>
<dbReference type="Proteomes" id="UP001285921">
    <property type="component" value="Unassembled WGS sequence"/>
</dbReference>
<keyword evidence="3" id="KW-1185">Reference proteome</keyword>
<evidence type="ECO:0000256" key="1">
    <source>
        <dbReference type="SAM" id="MobiDB-lite"/>
    </source>
</evidence>
<dbReference type="EMBL" id="BTCL01000051">
    <property type="protein sequence ID" value="GMK49131.1"/>
    <property type="molecule type" value="Genomic_DNA"/>
</dbReference>
<name>A0ABQ6NVL6_9BACL</name>
<protein>
    <submittedName>
        <fullName evidence="2">Uncharacterized protein</fullName>
    </submittedName>
</protein>
<feature type="compositionally biased region" description="Basic and acidic residues" evidence="1">
    <location>
        <begin position="64"/>
        <end position="76"/>
    </location>
</feature>
<reference evidence="2 3" key="1">
    <citation type="submission" date="2023-05" db="EMBL/GenBank/DDBJ databases">
        <title>Draft genome of Paenibacillus sp. CCS26.</title>
        <authorList>
            <person name="Akita H."/>
            <person name="Shinto Y."/>
            <person name="Kimura Z."/>
        </authorList>
    </citation>
    <scope>NUCLEOTIDE SEQUENCE [LARGE SCALE GENOMIC DNA]</scope>
    <source>
        <strain evidence="2 3">CCS26</strain>
    </source>
</reference>
<dbReference type="RefSeq" id="WP_317982483.1">
    <property type="nucleotide sequence ID" value="NZ_BTCL01000051.1"/>
</dbReference>
<evidence type="ECO:0000313" key="3">
    <source>
        <dbReference type="Proteomes" id="UP001285921"/>
    </source>
</evidence>
<organism evidence="2 3">
    <name type="scientific">Paenibacillus glycanilyticus</name>
    <dbReference type="NCBI Taxonomy" id="126569"/>
    <lineage>
        <taxon>Bacteria</taxon>
        <taxon>Bacillati</taxon>
        <taxon>Bacillota</taxon>
        <taxon>Bacilli</taxon>
        <taxon>Bacillales</taxon>
        <taxon>Paenibacillaceae</taxon>
        <taxon>Paenibacillus</taxon>
    </lineage>
</organism>
<feature type="region of interest" description="Disordered" evidence="1">
    <location>
        <begin position="54"/>
        <end position="93"/>
    </location>
</feature>
<comment type="caution">
    <text evidence="2">The sequence shown here is derived from an EMBL/GenBank/DDBJ whole genome shotgun (WGS) entry which is preliminary data.</text>
</comment>